<dbReference type="EMBL" id="CAJPEV010000962">
    <property type="protein sequence ID" value="CAG0889787.1"/>
    <property type="molecule type" value="Genomic_DNA"/>
</dbReference>
<evidence type="ECO:0000259" key="1">
    <source>
        <dbReference type="PROSITE" id="PS50209"/>
    </source>
</evidence>
<dbReference type="GO" id="GO:0042981">
    <property type="term" value="P:regulation of apoptotic process"/>
    <property type="evidence" value="ECO:0007669"/>
    <property type="project" value="InterPro"/>
</dbReference>
<sequence>MATLGAAVSAVMAEHLNTFQQFIDLDEILLCLMIKNVIQNDEYHELMEETRERRRKQALFLLKKIPTAGDGAFLALLECLNLKHRKLAETLLTSLEWERGSSLASQGGLSLASQGVAAQPVGPSTTWDRIRENRMRLRDKFNLDVHELLRSLSDKGVFTLIEGQQIRGKATPKQQFDEFFDLLMSKNPRLYYPVFLKALTDIDRKDVRDFLEGECSGIPQWKKGNRPKESTLAWWLGANGQGFRNPSSHF</sequence>
<dbReference type="GO" id="GO:0070513">
    <property type="term" value="F:death domain binding"/>
    <property type="evidence" value="ECO:0007669"/>
    <property type="project" value="InterPro"/>
</dbReference>
<dbReference type="InterPro" id="IPR037939">
    <property type="entry name" value="CRADD"/>
</dbReference>
<reference evidence="2" key="1">
    <citation type="submission" date="2020-11" db="EMBL/GenBank/DDBJ databases">
        <authorList>
            <person name="Tran Van P."/>
        </authorList>
    </citation>
    <scope>NUCLEOTIDE SEQUENCE</scope>
</reference>
<dbReference type="Gene3D" id="1.10.533.10">
    <property type="entry name" value="Death Domain, Fas"/>
    <property type="match status" value="2"/>
</dbReference>
<dbReference type="Proteomes" id="UP000677054">
    <property type="component" value="Unassembled WGS sequence"/>
</dbReference>
<evidence type="ECO:0000313" key="3">
    <source>
        <dbReference type="Proteomes" id="UP000677054"/>
    </source>
</evidence>
<dbReference type="Pfam" id="PF00619">
    <property type="entry name" value="CARD"/>
    <property type="match status" value="2"/>
</dbReference>
<feature type="domain" description="CARD" evidence="1">
    <location>
        <begin position="12"/>
        <end position="95"/>
    </location>
</feature>
<proteinExistence type="predicted"/>
<dbReference type="EMBL" id="LR900479">
    <property type="protein sequence ID" value="CAD7245818.1"/>
    <property type="molecule type" value="Genomic_DNA"/>
</dbReference>
<dbReference type="PANTHER" id="PTHR15034">
    <property type="entry name" value="DEATH DOMAIN-CONTAINING PROTEIN CRADD"/>
    <property type="match status" value="1"/>
</dbReference>
<protein>
    <recommendedName>
        <fullName evidence="1">CARD domain-containing protein</fullName>
    </recommendedName>
</protein>
<dbReference type="PANTHER" id="PTHR15034:SF5">
    <property type="entry name" value="DEATH DOMAIN-CONTAINING PROTEIN CRADD"/>
    <property type="match status" value="1"/>
</dbReference>
<dbReference type="InterPro" id="IPR001315">
    <property type="entry name" value="CARD"/>
</dbReference>
<keyword evidence="3" id="KW-1185">Reference proteome</keyword>
<organism evidence="2">
    <name type="scientific">Darwinula stevensoni</name>
    <dbReference type="NCBI Taxonomy" id="69355"/>
    <lineage>
        <taxon>Eukaryota</taxon>
        <taxon>Metazoa</taxon>
        <taxon>Ecdysozoa</taxon>
        <taxon>Arthropoda</taxon>
        <taxon>Crustacea</taxon>
        <taxon>Oligostraca</taxon>
        <taxon>Ostracoda</taxon>
        <taxon>Podocopa</taxon>
        <taxon>Podocopida</taxon>
        <taxon>Darwinulocopina</taxon>
        <taxon>Darwinuloidea</taxon>
        <taxon>Darwinulidae</taxon>
        <taxon>Darwinula</taxon>
    </lineage>
</organism>
<dbReference type="GO" id="GO:0002020">
    <property type="term" value="F:protease binding"/>
    <property type="evidence" value="ECO:0007669"/>
    <property type="project" value="InterPro"/>
</dbReference>
<feature type="domain" description="CARD" evidence="1">
    <location>
        <begin position="130"/>
        <end position="214"/>
    </location>
</feature>
<dbReference type="InterPro" id="IPR011029">
    <property type="entry name" value="DEATH-like_dom_sf"/>
</dbReference>
<accession>A0A7R8X873</accession>
<dbReference type="CDD" id="cd01671">
    <property type="entry name" value="CARD"/>
    <property type="match status" value="2"/>
</dbReference>
<evidence type="ECO:0000313" key="2">
    <source>
        <dbReference type="EMBL" id="CAD7245818.1"/>
    </source>
</evidence>
<dbReference type="AlphaFoldDB" id="A0A7R8X873"/>
<gene>
    <name evidence="2" type="ORF">DSTB1V02_LOCUS5684</name>
</gene>
<name>A0A7R8X873_9CRUS</name>
<dbReference type="SUPFAM" id="SSF47986">
    <property type="entry name" value="DEATH domain"/>
    <property type="match status" value="2"/>
</dbReference>
<dbReference type="PROSITE" id="PS50209">
    <property type="entry name" value="CARD"/>
    <property type="match status" value="2"/>
</dbReference>